<gene>
    <name evidence="3" type="ORF">ALP83_200057</name>
</gene>
<name>A0A7Z6UEG1_PSESF</name>
<dbReference type="EMBL" id="RBRZ01000109">
    <property type="protein sequence ID" value="RMR53897.1"/>
    <property type="molecule type" value="Genomic_DNA"/>
</dbReference>
<reference evidence="3 4" key="1">
    <citation type="submission" date="2018-08" db="EMBL/GenBank/DDBJ databases">
        <title>Recombination of ecologically and evolutionarily significant loci maintains genetic cohesion in the Pseudomonas syringae species complex.</title>
        <authorList>
            <person name="Dillon M."/>
            <person name="Thakur S."/>
            <person name="Almeida R.N.D."/>
            <person name="Weir B.S."/>
            <person name="Guttman D.S."/>
        </authorList>
    </citation>
    <scope>NUCLEOTIDE SEQUENCE [LARGE SCALE GENOMIC DNA]</scope>
    <source>
        <strain evidence="3 4">ICMP 19198</strain>
    </source>
</reference>
<organism evidence="3 4">
    <name type="scientific">Pseudomonas syringae pv. actinidiae</name>
    <dbReference type="NCBI Taxonomy" id="103796"/>
    <lineage>
        <taxon>Bacteria</taxon>
        <taxon>Pseudomonadati</taxon>
        <taxon>Pseudomonadota</taxon>
        <taxon>Gammaproteobacteria</taxon>
        <taxon>Pseudomonadales</taxon>
        <taxon>Pseudomonadaceae</taxon>
        <taxon>Pseudomonas</taxon>
        <taxon>Pseudomonas syringae</taxon>
    </lineage>
</organism>
<dbReference type="PANTHER" id="PTHR34047:SF8">
    <property type="entry name" value="PROTEIN YKFC"/>
    <property type="match status" value="1"/>
</dbReference>
<dbReference type="InterPro" id="IPR043502">
    <property type="entry name" value="DNA/RNA_pol_sf"/>
</dbReference>
<accession>A0A7Z6UEG1</accession>
<dbReference type="RefSeq" id="WP_227449404.1">
    <property type="nucleotide sequence ID" value="NZ_RBRZ01000109.1"/>
</dbReference>
<comment type="caution">
    <text evidence="3">The sequence shown here is derived from an EMBL/GenBank/DDBJ whole genome shotgun (WGS) entry which is preliminary data.</text>
</comment>
<evidence type="ECO:0000256" key="1">
    <source>
        <dbReference type="ARBA" id="ARBA00034120"/>
    </source>
</evidence>
<dbReference type="PROSITE" id="PS50878">
    <property type="entry name" value="RT_POL"/>
    <property type="match status" value="1"/>
</dbReference>
<comment type="similarity">
    <text evidence="1">Belongs to the bacterial reverse transcriptase family.</text>
</comment>
<dbReference type="Pfam" id="PF00078">
    <property type="entry name" value="RVT_1"/>
    <property type="match status" value="1"/>
</dbReference>
<evidence type="ECO:0000259" key="2">
    <source>
        <dbReference type="PROSITE" id="PS50878"/>
    </source>
</evidence>
<evidence type="ECO:0000313" key="4">
    <source>
        <dbReference type="Proteomes" id="UP000281806"/>
    </source>
</evidence>
<feature type="domain" description="Reverse transcriptase" evidence="2">
    <location>
        <begin position="100"/>
        <end position="365"/>
    </location>
</feature>
<dbReference type="PANTHER" id="PTHR34047">
    <property type="entry name" value="NUCLEAR INTRON MATURASE 1, MITOCHONDRIAL-RELATED"/>
    <property type="match status" value="1"/>
</dbReference>
<proteinExistence type="inferred from homology"/>
<evidence type="ECO:0000313" key="3">
    <source>
        <dbReference type="EMBL" id="RMR53897.1"/>
    </source>
</evidence>
<dbReference type="SUPFAM" id="SSF56672">
    <property type="entry name" value="DNA/RNA polymerases"/>
    <property type="match status" value="1"/>
</dbReference>
<sequence length="613" mass="70930">MSEQFVSEAAGTPHLAEQDDGLKNLKLLIESFNTDKLNSSEQKKLQELRSILSPLLKKGGVLADLFQDGKDVLAFPIDVDSVLQHLNQDMRDDWFTDTLQHKDLLSNKQSLHEVLYELLNEGNGQYIGSFRSVYNIPKKGLGIRYSLETDFYDRFIYQAICTFLIQFYDPLLSHRVLSHRFNKDRKSEKHIFKSRIDLWQTFEGVTRTALSNNQSLLATDLINCYENITIETIRTAFERSIEHINTSGPNKVLIRNAVQTLCDLLSRWGYSERHGLPQNRDASSFIANVVLNDIDHEMVRLGYDYYRYVDDIRVICPNTRVAKKALTELINQLRKVGMNINSGKTKILTQDSTANEVDEFFPTSDDRSLTIDNMWRSRSRRVIARSAKYIFQILKECIEEKQTQSRQFRFAVNRLIKLTDAGIFDIHATIATDLKALLISSLEDHAASTDQYCRLLGILDLNEHELNDIYNHLSDHERSVHSWQNFHLWLLLANRKYKSTNLITLATARIESDILQPEIAAIFIYLKCVDEAQILIDNISKFEPAWPYYHQRNFLLACSDFDHNQLKPLISKLGPKLKWTGSRAKPYFTNGMPLVERDKIAMLDLYDEITPYD</sequence>
<dbReference type="InterPro" id="IPR051083">
    <property type="entry name" value="GrpII_Intron_Splice-Mob/Def"/>
</dbReference>
<protein>
    <recommendedName>
        <fullName evidence="2">Reverse transcriptase domain-containing protein</fullName>
    </recommendedName>
</protein>
<dbReference type="InterPro" id="IPR000477">
    <property type="entry name" value="RT_dom"/>
</dbReference>
<dbReference type="CDD" id="cd01646">
    <property type="entry name" value="RT_Bac_retron_I"/>
    <property type="match status" value="1"/>
</dbReference>
<dbReference type="Proteomes" id="UP000281806">
    <property type="component" value="Unassembled WGS sequence"/>
</dbReference>
<dbReference type="AlphaFoldDB" id="A0A7Z6UEG1"/>